<evidence type="ECO:0000256" key="3">
    <source>
        <dbReference type="ARBA" id="ARBA00022448"/>
    </source>
</evidence>
<evidence type="ECO:0000256" key="5">
    <source>
        <dbReference type="ARBA" id="ARBA00022737"/>
    </source>
</evidence>
<evidence type="ECO:0000256" key="1">
    <source>
        <dbReference type="ARBA" id="ARBA00004202"/>
    </source>
</evidence>
<keyword evidence="9" id="KW-0472">Membrane</keyword>
<dbReference type="GO" id="GO:0042626">
    <property type="term" value="F:ATPase-coupled transmembrane transporter activity"/>
    <property type="evidence" value="ECO:0007669"/>
    <property type="project" value="TreeGrafter"/>
</dbReference>
<dbReference type="InterPro" id="IPR027417">
    <property type="entry name" value="P-loop_NTPase"/>
</dbReference>
<proteinExistence type="inferred from homology"/>
<dbReference type="GO" id="GO:0043190">
    <property type="term" value="C:ATP-binding cassette (ABC) transporter complex"/>
    <property type="evidence" value="ECO:0007669"/>
    <property type="project" value="TreeGrafter"/>
</dbReference>
<name>V2Y0J3_9FIRM</name>
<evidence type="ECO:0000256" key="8">
    <source>
        <dbReference type="ARBA" id="ARBA00022967"/>
    </source>
</evidence>
<evidence type="ECO:0000313" key="12">
    <source>
        <dbReference type="EMBL" id="ESL02503.1"/>
    </source>
</evidence>
<dbReference type="CDD" id="cd03225">
    <property type="entry name" value="ABC_cobalt_CbiO_domain1"/>
    <property type="match status" value="1"/>
</dbReference>
<dbReference type="Proteomes" id="UP000018227">
    <property type="component" value="Unassembled WGS sequence"/>
</dbReference>
<evidence type="ECO:0000256" key="2">
    <source>
        <dbReference type="ARBA" id="ARBA00005417"/>
    </source>
</evidence>
<dbReference type="Gene3D" id="3.40.50.300">
    <property type="entry name" value="P-loop containing nucleotide triphosphate hydrolases"/>
    <property type="match status" value="2"/>
</dbReference>
<keyword evidence="6" id="KW-0547">Nucleotide-binding</keyword>
<dbReference type="PROSITE" id="PS50893">
    <property type="entry name" value="ABC_TRANSPORTER_2"/>
    <property type="match status" value="2"/>
</dbReference>
<dbReference type="OrthoDB" id="501320at2"/>
<dbReference type="Pfam" id="PF00005">
    <property type="entry name" value="ABC_tran"/>
    <property type="match status" value="2"/>
</dbReference>
<dbReference type="CDD" id="cd03226">
    <property type="entry name" value="ABC_cobalt_CbiO_domain2"/>
    <property type="match status" value="1"/>
</dbReference>
<accession>V2Y0J3</accession>
<comment type="similarity">
    <text evidence="2">Belongs to the ABC transporter superfamily.</text>
</comment>
<dbReference type="InterPro" id="IPR003439">
    <property type="entry name" value="ABC_transporter-like_ATP-bd"/>
</dbReference>
<dbReference type="HOGENOM" id="CLU_000604_86_7_9"/>
<dbReference type="PROSITE" id="PS00211">
    <property type="entry name" value="ABC_TRANSPORTER_1"/>
    <property type="match status" value="2"/>
</dbReference>
<keyword evidence="5" id="KW-0677">Repeat</keyword>
<sequence length="488" mass="54998">MIQLEKVNYRYKDNEFLTIKDACLSIQKGELTVLTGRSGCGKSTIFRLINGLCPLFFEGEKSGNVYLDNKDISSLRICDISQIAASVFQTPENQFFTEDVLSDLVYACENYEINRQEIKQRLEEIVSMLSIDKMLGKKLSELSGGEKQKVAIAGALMLKTDILLLDEPSANLDYQSIILLAEMLGKLKNSGYTILVIEHRLFYLEKLCDKLLVMEQGKISCIYEKSELSAMNNDRFHEIGLRGIHLFQSVVRDPPKEKLNKPLFEVKDITFRYKTGADILNGISFSVFPGDKIALLGRNGCGKTTLAKLLCGLRKEQKGSIRLNGEEVLPKSRSRTVGYVMQNVDFQLFGYSVYSDLLLGNEDVPDIENKIEKILSILHLADMKEQHPTTLSVGQKQRLVLAASYLQNKVLNVFDEPTSGLDYDSMQKVSDFIDAATGNSNASIIITHDYEFIVSVCNRVILLENGKIVKDFPLKDTEQLNFIFKENL</sequence>
<comment type="subcellular location">
    <subcellularLocation>
        <location evidence="1">Cell membrane</location>
        <topology evidence="1">Peripheral membrane protein</topology>
    </subcellularLocation>
</comment>
<dbReference type="EMBL" id="ACIL03000016">
    <property type="protein sequence ID" value="ESL02503.1"/>
    <property type="molecule type" value="Genomic_DNA"/>
</dbReference>
<dbReference type="PANTHER" id="PTHR43553">
    <property type="entry name" value="HEAVY METAL TRANSPORTER"/>
    <property type="match status" value="1"/>
</dbReference>
<evidence type="ECO:0000313" key="13">
    <source>
        <dbReference type="Proteomes" id="UP000018227"/>
    </source>
</evidence>
<keyword evidence="13" id="KW-1185">Reference proteome</keyword>
<keyword evidence="8" id="KW-1278">Translocase</keyword>
<feature type="domain" description="ABC transporter" evidence="11">
    <location>
        <begin position="2"/>
        <end position="241"/>
    </location>
</feature>
<dbReference type="InterPro" id="IPR015856">
    <property type="entry name" value="ABC_transpr_CbiO/EcfA_su"/>
</dbReference>
<dbReference type="PANTHER" id="PTHR43553:SF23">
    <property type="entry name" value="ABC TRANSPORTER ATP-BINDING COMPONENT"/>
    <property type="match status" value="1"/>
</dbReference>
<dbReference type="SMART" id="SM00382">
    <property type="entry name" value="AAA"/>
    <property type="match status" value="2"/>
</dbReference>
<feature type="domain" description="ABC transporter" evidence="11">
    <location>
        <begin position="264"/>
        <end position="488"/>
    </location>
</feature>
<dbReference type="RefSeq" id="WP_023355485.1">
    <property type="nucleotide sequence ID" value="NZ_KI535369.1"/>
</dbReference>
<evidence type="ECO:0000256" key="6">
    <source>
        <dbReference type="ARBA" id="ARBA00022741"/>
    </source>
</evidence>
<dbReference type="AlphaFoldDB" id="V2Y0J3"/>
<keyword evidence="3" id="KW-0813">Transport</keyword>
<evidence type="ECO:0000259" key="11">
    <source>
        <dbReference type="PROSITE" id="PS50893"/>
    </source>
</evidence>
<organism evidence="12 13">
    <name type="scientific">Catonella morbi ATCC 51271</name>
    <dbReference type="NCBI Taxonomy" id="592026"/>
    <lineage>
        <taxon>Bacteria</taxon>
        <taxon>Bacillati</taxon>
        <taxon>Bacillota</taxon>
        <taxon>Clostridia</taxon>
        <taxon>Lachnospirales</taxon>
        <taxon>Lachnospiraceae</taxon>
        <taxon>Catonella</taxon>
    </lineage>
</organism>
<dbReference type="SUPFAM" id="SSF52540">
    <property type="entry name" value="P-loop containing nucleoside triphosphate hydrolases"/>
    <property type="match status" value="2"/>
</dbReference>
<gene>
    <name evidence="12" type="ORF">GCWU0000282_002639</name>
</gene>
<keyword evidence="7 12" id="KW-0067">ATP-binding</keyword>
<dbReference type="InterPro" id="IPR050095">
    <property type="entry name" value="ECF_ABC_transporter_ATP-bd"/>
</dbReference>
<evidence type="ECO:0000256" key="10">
    <source>
        <dbReference type="ARBA" id="ARBA00025157"/>
    </source>
</evidence>
<dbReference type="InterPro" id="IPR017871">
    <property type="entry name" value="ABC_transporter-like_CS"/>
</dbReference>
<protein>
    <submittedName>
        <fullName evidence="12">ABC transporter, ATP-binding protein</fullName>
    </submittedName>
</protein>
<dbReference type="STRING" id="592026.GCWU0000282_002639"/>
<keyword evidence="4" id="KW-1003">Cell membrane</keyword>
<evidence type="ECO:0000256" key="9">
    <source>
        <dbReference type="ARBA" id="ARBA00023136"/>
    </source>
</evidence>
<comment type="function">
    <text evidence="10">Probably part of an ABC transporter complex. Responsible for energy coupling to the transport system.</text>
</comment>
<dbReference type="InterPro" id="IPR003593">
    <property type="entry name" value="AAA+_ATPase"/>
</dbReference>
<evidence type="ECO:0000256" key="7">
    <source>
        <dbReference type="ARBA" id="ARBA00022840"/>
    </source>
</evidence>
<dbReference type="GO" id="GO:0016887">
    <property type="term" value="F:ATP hydrolysis activity"/>
    <property type="evidence" value="ECO:0007669"/>
    <property type="project" value="InterPro"/>
</dbReference>
<reference evidence="12 13" key="1">
    <citation type="submission" date="2013-06" db="EMBL/GenBank/DDBJ databases">
        <authorList>
            <person name="Weinstock G."/>
            <person name="Sodergren E."/>
            <person name="Clifton S."/>
            <person name="Fulton L."/>
            <person name="Fulton B."/>
            <person name="Courtney L."/>
            <person name="Fronick C."/>
            <person name="Harrison M."/>
            <person name="Strong C."/>
            <person name="Farmer C."/>
            <person name="Delahaunty K."/>
            <person name="Markovic C."/>
            <person name="Hall O."/>
            <person name="Minx P."/>
            <person name="Tomlinson C."/>
            <person name="Mitreva M."/>
            <person name="Nelson J."/>
            <person name="Hou S."/>
            <person name="Wollam A."/>
            <person name="Pepin K.H."/>
            <person name="Johnson M."/>
            <person name="Bhonagiri V."/>
            <person name="Nash W.E."/>
            <person name="Warren W."/>
            <person name="Chinwalla A."/>
            <person name="Mardis E.R."/>
            <person name="Wilson R.K."/>
        </authorList>
    </citation>
    <scope>NUCLEOTIDE SEQUENCE [LARGE SCALE GENOMIC DNA]</scope>
    <source>
        <strain evidence="12 13">ATCC 51271</strain>
    </source>
</reference>
<evidence type="ECO:0000256" key="4">
    <source>
        <dbReference type="ARBA" id="ARBA00022475"/>
    </source>
</evidence>
<dbReference type="eggNOG" id="COG1129">
    <property type="taxonomic scope" value="Bacteria"/>
</dbReference>
<dbReference type="GO" id="GO:0005524">
    <property type="term" value="F:ATP binding"/>
    <property type="evidence" value="ECO:0007669"/>
    <property type="project" value="UniProtKB-KW"/>
</dbReference>
<comment type="caution">
    <text evidence="12">The sequence shown here is derived from an EMBL/GenBank/DDBJ whole genome shotgun (WGS) entry which is preliminary data.</text>
</comment>